<organism evidence="1 2">
    <name type="scientific">Terrabacter terrigena</name>
    <dbReference type="NCBI Taxonomy" id="574718"/>
    <lineage>
        <taxon>Bacteria</taxon>
        <taxon>Bacillati</taxon>
        <taxon>Actinomycetota</taxon>
        <taxon>Actinomycetes</taxon>
        <taxon>Micrococcales</taxon>
        <taxon>Intrasporangiaceae</taxon>
        <taxon>Terrabacter</taxon>
    </lineage>
</organism>
<keyword evidence="2" id="KW-1185">Reference proteome</keyword>
<proteinExistence type="predicted"/>
<protein>
    <submittedName>
        <fullName evidence="1">Uncharacterized protein</fullName>
    </submittedName>
</protein>
<accession>A0ABW3N3F2</accession>
<name>A0ABW3N3F2_9MICO</name>
<dbReference type="Proteomes" id="UP001597046">
    <property type="component" value="Unassembled WGS sequence"/>
</dbReference>
<evidence type="ECO:0000313" key="2">
    <source>
        <dbReference type="Proteomes" id="UP001597046"/>
    </source>
</evidence>
<dbReference type="RefSeq" id="WP_386054331.1">
    <property type="nucleotide sequence ID" value="NZ_JBHTKH010000017.1"/>
</dbReference>
<evidence type="ECO:0000313" key="1">
    <source>
        <dbReference type="EMBL" id="MFD1056270.1"/>
    </source>
</evidence>
<sequence>MTTGATVAAAGADRISTTIPASQFASTFAVRGRYAQFDVRSVDFAVLNQAFTGAPNELDITGGRFTPVFASKVPDHRGLVLNSAIAVQLDGDGLSLQRTGPGLSMTLSAKDCAQGGIFQMEPERGDGTRTRITHTLASSTTTGLTPFYFDNPNFRARVGQFLGAGCTSVETGPPGQFCVRVSTRVNIANDVSPKFVARDSAQVADRVPQPACNTAIPVTPSVRHCGGVSVWDVARGGRLGFVTGGDATEVANPPTDCVSNCQAQNQVRGRLANLGFPFPVPTGSRLVPRLG</sequence>
<reference evidence="2" key="1">
    <citation type="journal article" date="2019" name="Int. J. Syst. Evol. Microbiol.">
        <title>The Global Catalogue of Microorganisms (GCM) 10K type strain sequencing project: providing services to taxonomists for standard genome sequencing and annotation.</title>
        <authorList>
            <consortium name="The Broad Institute Genomics Platform"/>
            <consortium name="The Broad Institute Genome Sequencing Center for Infectious Disease"/>
            <person name="Wu L."/>
            <person name="Ma J."/>
        </authorList>
    </citation>
    <scope>NUCLEOTIDE SEQUENCE [LARGE SCALE GENOMIC DNA]</scope>
    <source>
        <strain evidence="2">CCUG 57508</strain>
    </source>
</reference>
<dbReference type="EMBL" id="JBHTKH010000017">
    <property type="protein sequence ID" value="MFD1056270.1"/>
    <property type="molecule type" value="Genomic_DNA"/>
</dbReference>
<gene>
    <name evidence="1" type="ORF">ACFQ2V_18310</name>
</gene>
<comment type="caution">
    <text evidence="1">The sequence shown here is derived from an EMBL/GenBank/DDBJ whole genome shotgun (WGS) entry which is preliminary data.</text>
</comment>